<dbReference type="PANTHER" id="PTHR10707:SF10">
    <property type="entry name" value="CYTOCHROME C OXIDASE SUBUNIT 4"/>
    <property type="match status" value="1"/>
</dbReference>
<keyword evidence="4" id="KW-0999">Mitochondrion inner membrane</keyword>
<reference evidence="10" key="1">
    <citation type="journal article" date="2020" name="Fungal Divers.">
        <title>Resolving the Mortierellaceae phylogeny through synthesis of multi-gene phylogenetics and phylogenomics.</title>
        <authorList>
            <person name="Vandepol N."/>
            <person name="Liber J."/>
            <person name="Desiro A."/>
            <person name="Na H."/>
            <person name="Kennedy M."/>
            <person name="Barry K."/>
            <person name="Grigoriev I.V."/>
            <person name="Miller A.N."/>
            <person name="O'Donnell K."/>
            <person name="Stajich J.E."/>
            <person name="Bonito G."/>
        </authorList>
    </citation>
    <scope>NUCLEOTIDE SEQUENCE</scope>
    <source>
        <strain evidence="10">NVP1</strain>
    </source>
</reference>
<keyword evidence="6" id="KW-1133">Transmembrane helix</keyword>
<dbReference type="InterPro" id="IPR004203">
    <property type="entry name" value="Cyt_c_oxidase_su4_fam"/>
</dbReference>
<comment type="similarity">
    <text evidence="2">Belongs to the cytochrome c oxidase IV family.</text>
</comment>
<dbReference type="Proteomes" id="UP000696485">
    <property type="component" value="Unassembled WGS sequence"/>
</dbReference>
<evidence type="ECO:0000256" key="1">
    <source>
        <dbReference type="ARBA" id="ARBA00004434"/>
    </source>
</evidence>
<evidence type="ECO:0000256" key="8">
    <source>
        <dbReference type="ARBA" id="ARBA00023128"/>
    </source>
</evidence>
<organism evidence="10 11">
    <name type="scientific">Podila minutissima</name>
    <dbReference type="NCBI Taxonomy" id="64525"/>
    <lineage>
        <taxon>Eukaryota</taxon>
        <taxon>Fungi</taxon>
        <taxon>Fungi incertae sedis</taxon>
        <taxon>Mucoromycota</taxon>
        <taxon>Mortierellomycotina</taxon>
        <taxon>Mortierellomycetes</taxon>
        <taxon>Mortierellales</taxon>
        <taxon>Mortierellaceae</taxon>
        <taxon>Podila</taxon>
    </lineage>
</organism>
<dbReference type="CDD" id="cd00922">
    <property type="entry name" value="Cyt_c_Oxidase_IV"/>
    <property type="match status" value="1"/>
</dbReference>
<dbReference type="Gene3D" id="1.10.442.10">
    <property type="entry name" value="Cytochrome c oxidase subunit IV"/>
    <property type="match status" value="1"/>
</dbReference>
<comment type="caution">
    <text evidence="10">The sequence shown here is derived from an EMBL/GenBank/DDBJ whole genome shotgun (WGS) entry which is preliminary data.</text>
</comment>
<dbReference type="PANTHER" id="PTHR10707">
    <property type="entry name" value="CYTOCHROME C OXIDASE SUBUNIT IV"/>
    <property type="match status" value="1"/>
</dbReference>
<keyword evidence="8" id="KW-0496">Mitochondrion</keyword>
<dbReference type="Pfam" id="PF02936">
    <property type="entry name" value="COX4"/>
    <property type="match status" value="1"/>
</dbReference>
<evidence type="ECO:0000256" key="3">
    <source>
        <dbReference type="ARBA" id="ARBA00022692"/>
    </source>
</evidence>
<dbReference type="AlphaFoldDB" id="A0A9P5SN77"/>
<dbReference type="EMBL" id="JAAAUY010000197">
    <property type="protein sequence ID" value="KAF9333542.1"/>
    <property type="molecule type" value="Genomic_DNA"/>
</dbReference>
<dbReference type="GO" id="GO:0016491">
    <property type="term" value="F:oxidoreductase activity"/>
    <property type="evidence" value="ECO:0007669"/>
    <property type="project" value="UniProtKB-KW"/>
</dbReference>
<keyword evidence="7" id="KW-0560">Oxidoreductase</keyword>
<dbReference type="GO" id="GO:0045277">
    <property type="term" value="C:respiratory chain complex IV"/>
    <property type="evidence" value="ECO:0007669"/>
    <property type="project" value="InterPro"/>
</dbReference>
<evidence type="ECO:0000256" key="9">
    <source>
        <dbReference type="ARBA" id="ARBA00023136"/>
    </source>
</evidence>
<evidence type="ECO:0000256" key="6">
    <source>
        <dbReference type="ARBA" id="ARBA00022989"/>
    </source>
</evidence>
<evidence type="ECO:0000256" key="2">
    <source>
        <dbReference type="ARBA" id="ARBA00008135"/>
    </source>
</evidence>
<comment type="subcellular location">
    <subcellularLocation>
        <location evidence="1">Mitochondrion inner membrane</location>
        <topology evidence="1">Single-pass membrane protein</topology>
    </subcellularLocation>
</comment>
<name>A0A9P5SN77_9FUNG</name>
<dbReference type="SUPFAM" id="SSF81406">
    <property type="entry name" value="Mitochondrial cytochrome c oxidase subunit IV"/>
    <property type="match status" value="1"/>
</dbReference>
<gene>
    <name evidence="10" type="primary">COX5A_1</name>
    <name evidence="10" type="ORF">BG006_003477</name>
</gene>
<proteinExistence type="inferred from homology"/>
<dbReference type="GO" id="GO:0006123">
    <property type="term" value="P:mitochondrial electron transport, cytochrome c to oxygen"/>
    <property type="evidence" value="ECO:0007669"/>
    <property type="project" value="InterPro"/>
</dbReference>
<evidence type="ECO:0000256" key="5">
    <source>
        <dbReference type="ARBA" id="ARBA00022946"/>
    </source>
</evidence>
<sequence>MNRLVRPAIRITQRRCASTSSRVTPSTTPSSVAAAEDIPLANLSLRWKTLTSQQKETVTKQLEQVQMGDWKAMTLEQKKAAYWVAFGPHGARTPLTGPNHAIKVVGGTLAILAVSTTLYQWIRTKGGEDPITKTKAWQEATEEYARENKINPITGFTSEGYKGPGFQHLTKKD</sequence>
<evidence type="ECO:0000313" key="10">
    <source>
        <dbReference type="EMBL" id="KAF9333542.1"/>
    </source>
</evidence>
<keyword evidence="5" id="KW-0809">Transit peptide</keyword>
<protein>
    <submittedName>
        <fullName evidence="10">Cytochrome c oxidase subunit 5A</fullName>
    </submittedName>
</protein>
<accession>A0A9P5SN77</accession>
<evidence type="ECO:0000313" key="11">
    <source>
        <dbReference type="Proteomes" id="UP000696485"/>
    </source>
</evidence>
<evidence type="ECO:0000256" key="4">
    <source>
        <dbReference type="ARBA" id="ARBA00022792"/>
    </source>
</evidence>
<keyword evidence="11" id="KW-1185">Reference proteome</keyword>
<evidence type="ECO:0000256" key="7">
    <source>
        <dbReference type="ARBA" id="ARBA00023002"/>
    </source>
</evidence>
<dbReference type="InterPro" id="IPR036639">
    <property type="entry name" value="Cyt_c_oxidase_su4_sf"/>
</dbReference>
<keyword evidence="3" id="KW-0812">Transmembrane</keyword>
<keyword evidence="9" id="KW-0472">Membrane</keyword>
<dbReference type="GO" id="GO:0005743">
    <property type="term" value="C:mitochondrial inner membrane"/>
    <property type="evidence" value="ECO:0007669"/>
    <property type="project" value="UniProtKB-SubCell"/>
</dbReference>